<proteinExistence type="predicted"/>
<accession>A0ACC2TVU4</accession>
<sequence length="179" mass="19778">MHHVVGLLRYILYNLILNRIISGRWGTAVRTLLLVPPNADFAPTNFAAPPILETENYVASQCPEFYSEDFLMLSQAIYLGLLWLGLIVLLNPGANIVSWLQSTKTSLCICQVPEPVWFATASGRLTGPAAVWFTNWASQEIEGTWVSFKDAAKSRYSEKFSPTMAGTLLLAIKQTGSVP</sequence>
<evidence type="ECO:0000313" key="2">
    <source>
        <dbReference type="Proteomes" id="UP001165960"/>
    </source>
</evidence>
<reference evidence="1" key="1">
    <citation type="submission" date="2022-04" db="EMBL/GenBank/DDBJ databases">
        <title>Genome of the entomopathogenic fungus Entomophthora muscae.</title>
        <authorList>
            <person name="Elya C."/>
            <person name="Lovett B.R."/>
            <person name="Lee E."/>
            <person name="Macias A.M."/>
            <person name="Hajek A.E."/>
            <person name="De Bivort B.L."/>
            <person name="Kasson M.T."/>
            <person name="De Fine Licht H.H."/>
            <person name="Stajich J.E."/>
        </authorList>
    </citation>
    <scope>NUCLEOTIDE SEQUENCE</scope>
    <source>
        <strain evidence="1">Berkeley</strain>
    </source>
</reference>
<organism evidence="1 2">
    <name type="scientific">Entomophthora muscae</name>
    <dbReference type="NCBI Taxonomy" id="34485"/>
    <lineage>
        <taxon>Eukaryota</taxon>
        <taxon>Fungi</taxon>
        <taxon>Fungi incertae sedis</taxon>
        <taxon>Zoopagomycota</taxon>
        <taxon>Entomophthoromycotina</taxon>
        <taxon>Entomophthoromycetes</taxon>
        <taxon>Entomophthorales</taxon>
        <taxon>Entomophthoraceae</taxon>
        <taxon>Entomophthora</taxon>
    </lineage>
</organism>
<keyword evidence="2" id="KW-1185">Reference proteome</keyword>
<comment type="caution">
    <text evidence="1">The sequence shown here is derived from an EMBL/GenBank/DDBJ whole genome shotgun (WGS) entry which is preliminary data.</text>
</comment>
<gene>
    <name evidence="1" type="ORF">DSO57_1004879</name>
</gene>
<protein>
    <submittedName>
        <fullName evidence="1">Uncharacterized protein</fullName>
    </submittedName>
</protein>
<name>A0ACC2TVU4_9FUNG</name>
<dbReference type="Proteomes" id="UP001165960">
    <property type="component" value="Unassembled WGS sequence"/>
</dbReference>
<evidence type="ECO:0000313" key="1">
    <source>
        <dbReference type="EMBL" id="KAJ9078615.1"/>
    </source>
</evidence>
<dbReference type="EMBL" id="QTSX02002142">
    <property type="protein sequence ID" value="KAJ9078615.1"/>
    <property type="molecule type" value="Genomic_DNA"/>
</dbReference>